<dbReference type="GO" id="GO:0004518">
    <property type="term" value="F:nuclease activity"/>
    <property type="evidence" value="ECO:0007669"/>
    <property type="project" value="InterPro"/>
</dbReference>
<comment type="caution">
    <text evidence="3">The sequence shown here is derived from an EMBL/GenBank/DDBJ whole genome shotgun (WGS) entry which is preliminary data.</text>
</comment>
<reference evidence="3 4" key="1">
    <citation type="submission" date="2024-01" db="EMBL/GenBank/DDBJ databases">
        <authorList>
            <person name="Waweru B."/>
        </authorList>
    </citation>
    <scope>NUCLEOTIDE SEQUENCE [LARGE SCALE GENOMIC DNA]</scope>
</reference>
<dbReference type="Proteomes" id="UP001314170">
    <property type="component" value="Unassembled WGS sequence"/>
</dbReference>
<dbReference type="InterPro" id="IPR006086">
    <property type="entry name" value="XPG-I_dom"/>
</dbReference>
<sequence>MLYLALLLAATLQLSRPRSVQLVAVHDINNRLILGKHVLFYRLLASEAEASTVCYALQIQERQVYLVASEDMDSLTFEAPRFLRHLVDPSSRKIPVMGFKIPKVARGPSGIAKRTMGFEGLTKGTSHLK</sequence>
<dbReference type="Gene3D" id="3.40.50.1010">
    <property type="entry name" value="5'-nuclease"/>
    <property type="match status" value="1"/>
</dbReference>
<dbReference type="SUPFAM" id="SSF88723">
    <property type="entry name" value="PIN domain-like"/>
    <property type="match status" value="1"/>
</dbReference>
<evidence type="ECO:0000313" key="4">
    <source>
        <dbReference type="Proteomes" id="UP001314170"/>
    </source>
</evidence>
<dbReference type="InterPro" id="IPR029060">
    <property type="entry name" value="PIN-like_dom_sf"/>
</dbReference>
<dbReference type="Pfam" id="PF00867">
    <property type="entry name" value="XPG_I"/>
    <property type="match status" value="1"/>
</dbReference>
<dbReference type="AlphaFoldDB" id="A0AAV1RY86"/>
<dbReference type="EMBL" id="CAWUPB010001160">
    <property type="protein sequence ID" value="CAK7340438.1"/>
    <property type="molecule type" value="Genomic_DNA"/>
</dbReference>
<feature type="chain" id="PRO_5043617778" description="XPG-I domain-containing protein" evidence="1">
    <location>
        <begin position="18"/>
        <end position="129"/>
    </location>
</feature>
<feature type="domain" description="XPG-I" evidence="2">
    <location>
        <begin position="46"/>
        <end position="106"/>
    </location>
</feature>
<protein>
    <recommendedName>
        <fullName evidence="2">XPG-I domain-containing protein</fullName>
    </recommendedName>
</protein>
<evidence type="ECO:0000313" key="3">
    <source>
        <dbReference type="EMBL" id="CAK7340438.1"/>
    </source>
</evidence>
<gene>
    <name evidence="3" type="ORF">DCAF_LOCUS15520</name>
</gene>
<evidence type="ECO:0000259" key="2">
    <source>
        <dbReference type="Pfam" id="PF00867"/>
    </source>
</evidence>
<accession>A0AAV1RY86</accession>
<evidence type="ECO:0000256" key="1">
    <source>
        <dbReference type="SAM" id="SignalP"/>
    </source>
</evidence>
<proteinExistence type="predicted"/>
<organism evidence="3 4">
    <name type="scientific">Dovyalis caffra</name>
    <dbReference type="NCBI Taxonomy" id="77055"/>
    <lineage>
        <taxon>Eukaryota</taxon>
        <taxon>Viridiplantae</taxon>
        <taxon>Streptophyta</taxon>
        <taxon>Embryophyta</taxon>
        <taxon>Tracheophyta</taxon>
        <taxon>Spermatophyta</taxon>
        <taxon>Magnoliopsida</taxon>
        <taxon>eudicotyledons</taxon>
        <taxon>Gunneridae</taxon>
        <taxon>Pentapetalae</taxon>
        <taxon>rosids</taxon>
        <taxon>fabids</taxon>
        <taxon>Malpighiales</taxon>
        <taxon>Salicaceae</taxon>
        <taxon>Flacourtieae</taxon>
        <taxon>Dovyalis</taxon>
    </lineage>
</organism>
<feature type="signal peptide" evidence="1">
    <location>
        <begin position="1"/>
        <end position="17"/>
    </location>
</feature>
<keyword evidence="4" id="KW-1185">Reference proteome</keyword>
<name>A0AAV1RY86_9ROSI</name>
<keyword evidence="1" id="KW-0732">Signal</keyword>